<reference evidence="1" key="1">
    <citation type="submission" date="2022-10" db="EMBL/GenBank/DDBJ databases">
        <title>The complete genomes of actinobacterial strains from the NBC collection.</title>
        <authorList>
            <person name="Joergensen T.S."/>
            <person name="Alvarez Arevalo M."/>
            <person name="Sterndorff E.B."/>
            <person name="Faurdal D."/>
            <person name="Vuksanovic O."/>
            <person name="Mourched A.-S."/>
            <person name="Charusanti P."/>
            <person name="Shaw S."/>
            <person name="Blin K."/>
            <person name="Weber T."/>
        </authorList>
    </citation>
    <scope>NUCLEOTIDE SEQUENCE</scope>
    <source>
        <strain evidence="1">NBC_01436</strain>
    </source>
</reference>
<proteinExistence type="predicted"/>
<name>A0ABZ1ZLK5_STRAQ</name>
<protein>
    <submittedName>
        <fullName evidence="1">Uncharacterized protein</fullName>
    </submittedName>
</protein>
<evidence type="ECO:0000313" key="2">
    <source>
        <dbReference type="Proteomes" id="UP001431926"/>
    </source>
</evidence>
<sequence>MECSHWHHLPIRLAVEARRIAPDGPLDRAVRCHLSAHGGDEHHGLLAELDRYGTALWLRWHGSDVDLAVLPDCPVIGTGSGSGGDACCLFAGHVERHSWENTPPQ</sequence>
<gene>
    <name evidence="1" type="ORF">OG367_19485</name>
</gene>
<evidence type="ECO:0000313" key="1">
    <source>
        <dbReference type="EMBL" id="WUX38283.1"/>
    </source>
</evidence>
<organism evidence="1 2">
    <name type="scientific">Streptomyces anulatus</name>
    <name type="common">Streptomyces chrysomallus</name>
    <dbReference type="NCBI Taxonomy" id="1892"/>
    <lineage>
        <taxon>Bacteria</taxon>
        <taxon>Bacillati</taxon>
        <taxon>Actinomycetota</taxon>
        <taxon>Actinomycetes</taxon>
        <taxon>Kitasatosporales</taxon>
        <taxon>Streptomycetaceae</taxon>
        <taxon>Streptomyces</taxon>
    </lineage>
</organism>
<accession>A0ABZ1ZLK5</accession>
<keyword evidence="2" id="KW-1185">Reference proteome</keyword>
<dbReference type="Proteomes" id="UP001431926">
    <property type="component" value="Chromosome"/>
</dbReference>
<dbReference type="EMBL" id="CP109491">
    <property type="protein sequence ID" value="WUX38283.1"/>
    <property type="molecule type" value="Genomic_DNA"/>
</dbReference>